<keyword evidence="1" id="KW-1015">Disulfide bond</keyword>
<dbReference type="InterPro" id="IPR043504">
    <property type="entry name" value="Peptidase_S1_PA_chymotrypsin"/>
</dbReference>
<gene>
    <name evidence="3" type="ORF">GCU85_07205</name>
</gene>
<dbReference type="PRINTS" id="PR00722">
    <property type="entry name" value="CHYMOTRYPSIN"/>
</dbReference>
<dbReference type="CDD" id="cd00190">
    <property type="entry name" value="Tryp_SPc"/>
    <property type="match status" value="1"/>
</dbReference>
<keyword evidence="3" id="KW-0378">Hydrolase</keyword>
<evidence type="ECO:0000259" key="2">
    <source>
        <dbReference type="PROSITE" id="PS50240"/>
    </source>
</evidence>
<dbReference type="SMART" id="SM00020">
    <property type="entry name" value="Tryp_SPc"/>
    <property type="match status" value="1"/>
</dbReference>
<keyword evidence="3" id="KW-0645">Protease</keyword>
<dbReference type="GO" id="GO:0006508">
    <property type="term" value="P:proteolysis"/>
    <property type="evidence" value="ECO:0007669"/>
    <property type="project" value="UniProtKB-KW"/>
</dbReference>
<evidence type="ECO:0000313" key="4">
    <source>
        <dbReference type="Proteomes" id="UP000471298"/>
    </source>
</evidence>
<dbReference type="EMBL" id="WHNW01000007">
    <property type="protein sequence ID" value="MPV86518.1"/>
    <property type="molecule type" value="Genomic_DNA"/>
</dbReference>
<comment type="caution">
    <text evidence="3">The sequence shown here is derived from an EMBL/GenBank/DDBJ whole genome shotgun (WGS) entry which is preliminary data.</text>
</comment>
<dbReference type="AlphaFoldDB" id="A0A6N7F147"/>
<dbReference type="InterPro" id="IPR009003">
    <property type="entry name" value="Peptidase_S1_PA"/>
</dbReference>
<sequence>MNVQLTNNQGDVMAKMNNQSILLGIARLDKGLGKYLINCFNLDFYSGFRLVLSVGLSLVVNTAHAIVGGEDSLAAAYPSFVVISVAQGPTSTGICGGAFIDKEWVMTSAHCVSNNPSHTPVDASRVNVNPNPQGFVANRLVADDRMAVSQIVVHPNYNRTTSSSTFNDIALLKLATPHNYPNAVLNGSGDVLASRIATVAGMGSTSVSPLSITNPRTLQMVDLPIVDYAQCQTLFGYDSPPTLCAGDTQAKDICYGDTGAPLYIKQNGINVQAGIASFLVGGCASGNPSGYTDVASYESFILQHASGAQFVTNTSVAALSAVSGAWYDPVYSGLGINIIRPDANRLLAYYYGYKGTGDGQAQWLMAELNGQLSDARIVKDAVYTFTVYQGFLGNGADFSTAPSSPPGIEVWGTMTLQFHGCNRATMTLDGKDGQVAFQLVKLANEYNLGCTVQ</sequence>
<keyword evidence="4" id="KW-1185">Reference proteome</keyword>
<reference evidence="3 4" key="1">
    <citation type="submission" date="2019-10" db="EMBL/GenBank/DDBJ databases">
        <title>Cardiobacteriales fam. a chemoheterotrophic member of the order Cardiobacteriales, and proposal of Cardiobacteriales fam. nov.</title>
        <authorList>
            <person name="Wang C."/>
        </authorList>
    </citation>
    <scope>NUCLEOTIDE SEQUENCE [LARGE SCALE GENOMIC DNA]</scope>
    <source>
        <strain evidence="3 4">ML27</strain>
    </source>
</reference>
<accession>A0A6N7F147</accession>
<evidence type="ECO:0000313" key="3">
    <source>
        <dbReference type="EMBL" id="MPV86518.1"/>
    </source>
</evidence>
<dbReference type="PROSITE" id="PS50240">
    <property type="entry name" value="TRYPSIN_DOM"/>
    <property type="match status" value="1"/>
</dbReference>
<organism evidence="3 4">
    <name type="scientific">Ostreibacterium oceani</name>
    <dbReference type="NCBI Taxonomy" id="2654998"/>
    <lineage>
        <taxon>Bacteria</taxon>
        <taxon>Pseudomonadati</taxon>
        <taxon>Pseudomonadota</taxon>
        <taxon>Gammaproteobacteria</taxon>
        <taxon>Cardiobacteriales</taxon>
        <taxon>Ostreibacteriaceae</taxon>
        <taxon>Ostreibacterium</taxon>
    </lineage>
</organism>
<dbReference type="InParanoid" id="A0A6N7F147"/>
<dbReference type="PANTHER" id="PTHR24253:SF176">
    <property type="entry name" value="CORIN, ISOFORM B"/>
    <property type="match status" value="1"/>
</dbReference>
<evidence type="ECO:0000256" key="1">
    <source>
        <dbReference type="ARBA" id="ARBA00023157"/>
    </source>
</evidence>
<dbReference type="Gene3D" id="2.40.10.10">
    <property type="entry name" value="Trypsin-like serine proteases"/>
    <property type="match status" value="1"/>
</dbReference>
<proteinExistence type="predicted"/>
<dbReference type="InterPro" id="IPR001254">
    <property type="entry name" value="Trypsin_dom"/>
</dbReference>
<dbReference type="Pfam" id="PF00089">
    <property type="entry name" value="Trypsin"/>
    <property type="match status" value="1"/>
</dbReference>
<dbReference type="Proteomes" id="UP000471298">
    <property type="component" value="Unassembled WGS sequence"/>
</dbReference>
<dbReference type="GO" id="GO:0004252">
    <property type="term" value="F:serine-type endopeptidase activity"/>
    <property type="evidence" value="ECO:0007669"/>
    <property type="project" value="InterPro"/>
</dbReference>
<dbReference type="SUPFAM" id="SSF50494">
    <property type="entry name" value="Trypsin-like serine proteases"/>
    <property type="match status" value="1"/>
</dbReference>
<dbReference type="InterPro" id="IPR001314">
    <property type="entry name" value="Peptidase_S1A"/>
</dbReference>
<dbReference type="PANTHER" id="PTHR24253">
    <property type="entry name" value="TRANSMEMBRANE PROTEASE SERINE"/>
    <property type="match status" value="1"/>
</dbReference>
<protein>
    <submittedName>
        <fullName evidence="3">Trypsin-like serine protease</fullName>
    </submittedName>
</protein>
<name>A0A6N7F147_9GAMM</name>
<feature type="domain" description="Peptidase S1" evidence="2">
    <location>
        <begin position="66"/>
        <end position="306"/>
    </location>
</feature>